<reference evidence="3" key="2">
    <citation type="submission" date="2023-05" db="EMBL/GenBank/DDBJ databases">
        <authorList>
            <consortium name="Lawrence Berkeley National Laboratory"/>
            <person name="Steindorff A."/>
            <person name="Hensen N."/>
            <person name="Bonometti L."/>
            <person name="Westerberg I."/>
            <person name="Brannstrom I.O."/>
            <person name="Guillou S."/>
            <person name="Cros-Aarteil S."/>
            <person name="Calhoun S."/>
            <person name="Haridas S."/>
            <person name="Kuo A."/>
            <person name="Mondo S."/>
            <person name="Pangilinan J."/>
            <person name="Riley R."/>
            <person name="Labutti K."/>
            <person name="Andreopoulos B."/>
            <person name="Lipzen A."/>
            <person name="Chen C."/>
            <person name="Yanf M."/>
            <person name="Daum C."/>
            <person name="Ng V."/>
            <person name="Clum A."/>
            <person name="Ohm R."/>
            <person name="Martin F."/>
            <person name="Silar P."/>
            <person name="Natvig D."/>
            <person name="Lalanne C."/>
            <person name="Gautier V."/>
            <person name="Ament-Velasquez S.L."/>
            <person name="Kruys A."/>
            <person name="Hutchinson M.I."/>
            <person name="Powell A.J."/>
            <person name="Barry K."/>
            <person name="Miller A.N."/>
            <person name="Grigoriev I.V."/>
            <person name="Debuchy R."/>
            <person name="Gladieux P."/>
            <person name="Thoren M.H."/>
            <person name="Johannesson H."/>
        </authorList>
    </citation>
    <scope>NUCLEOTIDE SEQUENCE</scope>
    <source>
        <strain evidence="3">CBS 990.96</strain>
    </source>
</reference>
<dbReference type="EMBL" id="MU865390">
    <property type="protein sequence ID" value="KAK4224523.1"/>
    <property type="molecule type" value="Genomic_DNA"/>
</dbReference>
<protein>
    <recommendedName>
        <fullName evidence="2">G domain-containing protein</fullName>
    </recommendedName>
</protein>
<dbReference type="AlphaFoldDB" id="A0AAN7GUA2"/>
<organism evidence="3 4">
    <name type="scientific">Podospora fimiseda</name>
    <dbReference type="NCBI Taxonomy" id="252190"/>
    <lineage>
        <taxon>Eukaryota</taxon>
        <taxon>Fungi</taxon>
        <taxon>Dikarya</taxon>
        <taxon>Ascomycota</taxon>
        <taxon>Pezizomycotina</taxon>
        <taxon>Sordariomycetes</taxon>
        <taxon>Sordariomycetidae</taxon>
        <taxon>Sordariales</taxon>
        <taxon>Podosporaceae</taxon>
        <taxon>Podospora</taxon>
    </lineage>
</organism>
<keyword evidence="4" id="KW-1185">Reference proteome</keyword>
<dbReference type="CDD" id="cd00882">
    <property type="entry name" value="Ras_like_GTPase"/>
    <property type="match status" value="1"/>
</dbReference>
<comment type="caution">
    <text evidence="3">The sequence shown here is derived from an EMBL/GenBank/DDBJ whole genome shotgun (WGS) entry which is preliminary data.</text>
</comment>
<name>A0AAN7GUA2_9PEZI</name>
<proteinExistence type="predicted"/>
<dbReference type="Pfam" id="PF01926">
    <property type="entry name" value="MMR_HSR1"/>
    <property type="match status" value="2"/>
</dbReference>
<reference evidence="3" key="1">
    <citation type="journal article" date="2023" name="Mol. Phylogenet. Evol.">
        <title>Genome-scale phylogeny and comparative genomics of the fungal order Sordariales.</title>
        <authorList>
            <person name="Hensen N."/>
            <person name="Bonometti L."/>
            <person name="Westerberg I."/>
            <person name="Brannstrom I.O."/>
            <person name="Guillou S."/>
            <person name="Cros-Aarteil S."/>
            <person name="Calhoun S."/>
            <person name="Haridas S."/>
            <person name="Kuo A."/>
            <person name="Mondo S."/>
            <person name="Pangilinan J."/>
            <person name="Riley R."/>
            <person name="LaButti K."/>
            <person name="Andreopoulos B."/>
            <person name="Lipzen A."/>
            <person name="Chen C."/>
            <person name="Yan M."/>
            <person name="Daum C."/>
            <person name="Ng V."/>
            <person name="Clum A."/>
            <person name="Steindorff A."/>
            <person name="Ohm R.A."/>
            <person name="Martin F."/>
            <person name="Silar P."/>
            <person name="Natvig D.O."/>
            <person name="Lalanne C."/>
            <person name="Gautier V."/>
            <person name="Ament-Velasquez S.L."/>
            <person name="Kruys A."/>
            <person name="Hutchinson M.I."/>
            <person name="Powell A.J."/>
            <person name="Barry K."/>
            <person name="Miller A.N."/>
            <person name="Grigoriev I.V."/>
            <person name="Debuchy R."/>
            <person name="Gladieux P."/>
            <person name="Hiltunen Thoren M."/>
            <person name="Johannesson H."/>
        </authorList>
    </citation>
    <scope>NUCLEOTIDE SEQUENCE</scope>
    <source>
        <strain evidence="3">CBS 990.96</strain>
    </source>
</reference>
<dbReference type="InterPro" id="IPR027417">
    <property type="entry name" value="P-loop_NTPase"/>
</dbReference>
<gene>
    <name evidence="3" type="ORF">QBC38DRAFT_514785</name>
</gene>
<dbReference type="Proteomes" id="UP001301958">
    <property type="component" value="Unassembled WGS sequence"/>
</dbReference>
<feature type="domain" description="G" evidence="2">
    <location>
        <begin position="28"/>
        <end position="95"/>
    </location>
</feature>
<feature type="compositionally biased region" description="Basic and acidic residues" evidence="1">
    <location>
        <begin position="452"/>
        <end position="472"/>
    </location>
</feature>
<evidence type="ECO:0000259" key="2">
    <source>
        <dbReference type="Pfam" id="PF01926"/>
    </source>
</evidence>
<dbReference type="Gene3D" id="3.40.50.300">
    <property type="entry name" value="P-loop containing nucleotide triphosphate hydrolases"/>
    <property type="match status" value="2"/>
</dbReference>
<evidence type="ECO:0000313" key="3">
    <source>
        <dbReference type="EMBL" id="KAK4224523.1"/>
    </source>
</evidence>
<sequence length="496" mass="56078">MSGGFLTYVTLDGKVCKMPRLRPSDIVIAVMGETGSGKSTFIHNFNEHAEIGYGAESKTDKITAFEAHVNGKLIFLVDTIGTNDAERKEGYILQQMAQWLSAAAEKDVYLSGLIYLFNITKTRVTDSDTHELRKFKNLCGQNAFKESRITLATTFWSELSDEGIARAGVTEKLFEDWFWKDTPSVDKRPVQRILGRSEARKMLEVIVRGAGRTTSTTIQGEPEWAYISLQGEICERPRLRPGEIVLAIIGETGCGKSTLIYHFNEHAQVAFDDKPTTQSIMAYEACLNNQRIFLLDTMGIQSHERNERHVLRQLTTWFSSAAVEGVHLTGIIYLRDILKPQIRDPDSHDLAIFKPLFGEHAPRFHLRIRLATTFWDVVHGFGSTERKATAEAKEKWLKKWFWENSGIDAAKIPPTQRIQRQRDAFKLVKIMINPLIQDELLPLKLGETRASEAGEGELETKAAVHTNKDNTVRRKQKRNSPGSGRSLLRSIFNTKA</sequence>
<feature type="region of interest" description="Disordered" evidence="1">
    <location>
        <begin position="452"/>
        <end position="496"/>
    </location>
</feature>
<dbReference type="InterPro" id="IPR006073">
    <property type="entry name" value="GTP-bd"/>
</dbReference>
<dbReference type="GO" id="GO:0005525">
    <property type="term" value="F:GTP binding"/>
    <property type="evidence" value="ECO:0007669"/>
    <property type="project" value="InterPro"/>
</dbReference>
<accession>A0AAN7GUA2</accession>
<dbReference type="SUPFAM" id="SSF52540">
    <property type="entry name" value="P-loop containing nucleoside triphosphate hydrolases"/>
    <property type="match status" value="2"/>
</dbReference>
<evidence type="ECO:0000256" key="1">
    <source>
        <dbReference type="SAM" id="MobiDB-lite"/>
    </source>
</evidence>
<evidence type="ECO:0000313" key="4">
    <source>
        <dbReference type="Proteomes" id="UP001301958"/>
    </source>
</evidence>
<feature type="domain" description="G" evidence="2">
    <location>
        <begin position="246"/>
        <end position="314"/>
    </location>
</feature>